<dbReference type="AlphaFoldDB" id="A0A8F9TVZ2"/>
<feature type="transmembrane region" description="Helical" evidence="4">
    <location>
        <begin position="319"/>
        <end position="340"/>
    </location>
</feature>
<sequence length="430" mass="44641">MSDESANAPEPLRGGGWVRRWRGLAPTARRLLAARFWRSLAQGALVVDLALYLHALGWSGTAIGGVLSGAGLVGAALNVIVGVTSDRLQRKPFLLVYEALTCGCALVAMATTHTAALAAAIVLAGFGRGANGAAGPFSPAEQAWLAEAVAAPQRGMVYSLNTAIGFAGMALGALAATLPAVWRGALGPADSYRPLFAIVLLGNVVNLLLLWRTPERRRVRAGRPVTAAGRAAGAAVRGRENRFLRQLAGLNMLNGLAIGLTGPLITYWFGVRFNLGPGAIAPVMALTFLATAGAALLGGSLTRKAGLVRVVVWGRAGGVAVLLLLPLMPVYALAAVLYGLRSALNRGTIGARQALVVSAISDERRGLAVSLNALSMQIPMSLSPVIAGSLIGAGWFVTPFYVAAVLQAAYVLLYARVFAPQEAEILRTSR</sequence>
<feature type="transmembrane region" description="Helical" evidence="4">
    <location>
        <begin position="385"/>
        <end position="413"/>
    </location>
</feature>
<dbReference type="SUPFAM" id="SSF103473">
    <property type="entry name" value="MFS general substrate transporter"/>
    <property type="match status" value="1"/>
</dbReference>
<dbReference type="KEGG" id="ole:K0B96_15995"/>
<feature type="transmembrane region" description="Helical" evidence="4">
    <location>
        <begin position="116"/>
        <end position="137"/>
    </location>
</feature>
<dbReference type="InterPro" id="IPR036259">
    <property type="entry name" value="MFS_trans_sf"/>
</dbReference>
<proteinExistence type="predicted"/>
<keyword evidence="7" id="KW-1185">Reference proteome</keyword>
<keyword evidence="3 4" id="KW-0472">Membrane</keyword>
<evidence type="ECO:0000313" key="7">
    <source>
        <dbReference type="Proteomes" id="UP000825051"/>
    </source>
</evidence>
<dbReference type="Pfam" id="PF07690">
    <property type="entry name" value="MFS_1"/>
    <property type="match status" value="2"/>
</dbReference>
<dbReference type="InterPro" id="IPR011701">
    <property type="entry name" value="MFS"/>
</dbReference>
<organism evidence="6 7">
    <name type="scientific">Horticoccus luteus</name>
    <dbReference type="NCBI Taxonomy" id="2862869"/>
    <lineage>
        <taxon>Bacteria</taxon>
        <taxon>Pseudomonadati</taxon>
        <taxon>Verrucomicrobiota</taxon>
        <taxon>Opitutia</taxon>
        <taxon>Opitutales</taxon>
        <taxon>Opitutaceae</taxon>
        <taxon>Horticoccus</taxon>
    </lineage>
</organism>
<dbReference type="InterPro" id="IPR020846">
    <property type="entry name" value="MFS_dom"/>
</dbReference>
<feature type="domain" description="Major facilitator superfamily (MFS) profile" evidence="5">
    <location>
        <begin position="27"/>
        <end position="422"/>
    </location>
</feature>
<feature type="transmembrane region" description="Helical" evidence="4">
    <location>
        <begin position="194"/>
        <end position="211"/>
    </location>
</feature>
<evidence type="ECO:0000256" key="3">
    <source>
        <dbReference type="ARBA" id="ARBA00023136"/>
    </source>
</evidence>
<feature type="transmembrane region" description="Helical" evidence="4">
    <location>
        <begin position="247"/>
        <end position="269"/>
    </location>
</feature>
<feature type="transmembrane region" description="Helical" evidence="4">
    <location>
        <begin position="275"/>
        <end position="298"/>
    </location>
</feature>
<dbReference type="EMBL" id="CP080507">
    <property type="protein sequence ID" value="QYM78784.1"/>
    <property type="molecule type" value="Genomic_DNA"/>
</dbReference>
<evidence type="ECO:0000313" key="6">
    <source>
        <dbReference type="EMBL" id="QYM78784.1"/>
    </source>
</evidence>
<evidence type="ECO:0000256" key="4">
    <source>
        <dbReference type="SAM" id="Phobius"/>
    </source>
</evidence>
<name>A0A8F9TVZ2_9BACT</name>
<protein>
    <submittedName>
        <fullName evidence="6">MFS transporter</fullName>
    </submittedName>
</protein>
<dbReference type="Proteomes" id="UP000825051">
    <property type="component" value="Chromosome"/>
</dbReference>
<feature type="transmembrane region" description="Helical" evidence="4">
    <location>
        <begin position="93"/>
        <end position="110"/>
    </location>
</feature>
<evidence type="ECO:0000259" key="5">
    <source>
        <dbReference type="PROSITE" id="PS50850"/>
    </source>
</evidence>
<feature type="transmembrane region" description="Helical" evidence="4">
    <location>
        <begin position="61"/>
        <end position="81"/>
    </location>
</feature>
<gene>
    <name evidence="6" type="ORF">K0B96_15995</name>
</gene>
<dbReference type="PROSITE" id="PS50850">
    <property type="entry name" value="MFS"/>
    <property type="match status" value="1"/>
</dbReference>
<reference evidence="6" key="1">
    <citation type="submission" date="2021-08" db="EMBL/GenBank/DDBJ databases">
        <title>Genome of a novel bacterium of the phylum Verrucomicrobia, Oleiharenicola sp. KSB-15.</title>
        <authorList>
            <person name="Chung J.-H."/>
            <person name="Ahn J.-H."/>
            <person name="Yoon Y."/>
            <person name="Kim D.-Y."/>
            <person name="An S.-H."/>
            <person name="Park I."/>
            <person name="Yeon J."/>
        </authorList>
    </citation>
    <scope>NUCLEOTIDE SEQUENCE</scope>
    <source>
        <strain evidence="6">KSB-15</strain>
    </source>
</reference>
<evidence type="ECO:0000256" key="1">
    <source>
        <dbReference type="ARBA" id="ARBA00022692"/>
    </source>
</evidence>
<keyword evidence="2 4" id="KW-1133">Transmembrane helix</keyword>
<dbReference type="PANTHER" id="PTHR23520">
    <property type="entry name" value="TRANSPORTER, PUTATIVE (AFU_ORTHOLOGUE AFUA_3G04000)-RELATED"/>
    <property type="match status" value="1"/>
</dbReference>
<dbReference type="PANTHER" id="PTHR23520:SF5">
    <property type="entry name" value="TRANSPORTER, PUTATIVE (AFU_ORTHOLOGUE AFUA_3G04000)-RELATED"/>
    <property type="match status" value="1"/>
</dbReference>
<keyword evidence="1 4" id="KW-0812">Transmembrane</keyword>
<dbReference type="Gene3D" id="1.20.1250.20">
    <property type="entry name" value="MFS general substrate transporter like domains"/>
    <property type="match status" value="2"/>
</dbReference>
<feature type="transmembrane region" description="Helical" evidence="4">
    <location>
        <begin position="158"/>
        <end position="182"/>
    </location>
</feature>
<evidence type="ECO:0000256" key="2">
    <source>
        <dbReference type="ARBA" id="ARBA00022989"/>
    </source>
</evidence>
<dbReference type="GO" id="GO:0022857">
    <property type="term" value="F:transmembrane transporter activity"/>
    <property type="evidence" value="ECO:0007669"/>
    <property type="project" value="InterPro"/>
</dbReference>
<accession>A0A8F9TVZ2</accession>
<dbReference type="RefSeq" id="WP_220161888.1">
    <property type="nucleotide sequence ID" value="NZ_CP080507.1"/>
</dbReference>